<proteinExistence type="predicted"/>
<dbReference type="Pfam" id="PF00046">
    <property type="entry name" value="Homeodomain"/>
    <property type="match status" value="1"/>
</dbReference>
<keyword evidence="4 5" id="KW-0539">Nucleus</keyword>
<evidence type="ECO:0000256" key="1">
    <source>
        <dbReference type="ARBA" id="ARBA00004123"/>
    </source>
</evidence>
<evidence type="ECO:0000256" key="5">
    <source>
        <dbReference type="PROSITE-ProRule" id="PRU00108"/>
    </source>
</evidence>
<feature type="compositionally biased region" description="Low complexity" evidence="8">
    <location>
        <begin position="281"/>
        <end position="293"/>
    </location>
</feature>
<dbReference type="PRINTS" id="PR00031">
    <property type="entry name" value="HTHREPRESSR"/>
</dbReference>
<evidence type="ECO:0000259" key="9">
    <source>
        <dbReference type="PROSITE" id="PS50071"/>
    </source>
</evidence>
<feature type="DNA-binding region" description="Homeobox" evidence="5">
    <location>
        <begin position="48"/>
        <end position="107"/>
    </location>
</feature>
<dbReference type="Proteomes" id="UP000218231">
    <property type="component" value="Unassembled WGS sequence"/>
</dbReference>
<dbReference type="STRING" id="2018661.A0A2A2K4E4"/>
<dbReference type="AlphaFoldDB" id="A0A2A2K4E4"/>
<gene>
    <name evidence="10" type="ORF">WR25_22307</name>
</gene>
<dbReference type="InterPro" id="IPR000047">
    <property type="entry name" value="HTH_motif"/>
</dbReference>
<evidence type="ECO:0000313" key="11">
    <source>
        <dbReference type="Proteomes" id="UP000218231"/>
    </source>
</evidence>
<feature type="compositionally biased region" description="Low complexity" evidence="8">
    <location>
        <begin position="334"/>
        <end position="358"/>
    </location>
</feature>
<feature type="region of interest" description="Disordered" evidence="8">
    <location>
        <begin position="331"/>
        <end position="443"/>
    </location>
</feature>
<feature type="region of interest" description="Disordered" evidence="8">
    <location>
        <begin position="265"/>
        <end position="293"/>
    </location>
</feature>
<organism evidence="10 11">
    <name type="scientific">Diploscapter pachys</name>
    <dbReference type="NCBI Taxonomy" id="2018661"/>
    <lineage>
        <taxon>Eukaryota</taxon>
        <taxon>Metazoa</taxon>
        <taxon>Ecdysozoa</taxon>
        <taxon>Nematoda</taxon>
        <taxon>Chromadorea</taxon>
        <taxon>Rhabditida</taxon>
        <taxon>Rhabditina</taxon>
        <taxon>Rhabditomorpha</taxon>
        <taxon>Rhabditoidea</taxon>
        <taxon>Rhabditidae</taxon>
        <taxon>Diploscapter</taxon>
    </lineage>
</organism>
<dbReference type="PANTHER" id="PTHR24340">
    <property type="entry name" value="HOMEOBOX PROTEIN NKX"/>
    <property type="match status" value="1"/>
</dbReference>
<dbReference type="EMBL" id="LIAE01009671">
    <property type="protein sequence ID" value="PAV68856.1"/>
    <property type="molecule type" value="Genomic_DNA"/>
</dbReference>
<dbReference type="PRINTS" id="PR00024">
    <property type="entry name" value="HOMEOBOX"/>
</dbReference>
<protein>
    <recommendedName>
        <fullName evidence="9">Homeobox domain-containing protein</fullName>
    </recommendedName>
</protein>
<evidence type="ECO:0000256" key="6">
    <source>
        <dbReference type="RuleBase" id="RU000682"/>
    </source>
</evidence>
<comment type="subcellular location">
    <subcellularLocation>
        <location evidence="1 5 6">Nucleus</location>
    </subcellularLocation>
</comment>
<dbReference type="GO" id="GO:0000981">
    <property type="term" value="F:DNA-binding transcription factor activity, RNA polymerase II-specific"/>
    <property type="evidence" value="ECO:0007669"/>
    <property type="project" value="TreeGrafter"/>
</dbReference>
<reference evidence="10 11" key="1">
    <citation type="journal article" date="2017" name="Curr. Biol.">
        <title>Genome architecture and evolution of a unichromosomal asexual nematode.</title>
        <authorList>
            <person name="Fradin H."/>
            <person name="Zegar C."/>
            <person name="Gutwein M."/>
            <person name="Lucas J."/>
            <person name="Kovtun M."/>
            <person name="Corcoran D."/>
            <person name="Baugh L.R."/>
            <person name="Kiontke K."/>
            <person name="Gunsalus K."/>
            <person name="Fitch D.H."/>
            <person name="Piano F."/>
        </authorList>
    </citation>
    <scope>NUCLEOTIDE SEQUENCE [LARGE SCALE GENOMIC DNA]</scope>
    <source>
        <strain evidence="10">PF1309</strain>
    </source>
</reference>
<name>A0A2A2K4E4_9BILA</name>
<dbReference type="CDD" id="cd00086">
    <property type="entry name" value="homeodomain"/>
    <property type="match status" value="1"/>
</dbReference>
<evidence type="ECO:0000256" key="4">
    <source>
        <dbReference type="ARBA" id="ARBA00023242"/>
    </source>
</evidence>
<keyword evidence="2 5" id="KW-0238">DNA-binding</keyword>
<dbReference type="InterPro" id="IPR009057">
    <property type="entry name" value="Homeodomain-like_sf"/>
</dbReference>
<feature type="coiled-coil region" evidence="7">
    <location>
        <begin position="740"/>
        <end position="788"/>
    </location>
</feature>
<feature type="compositionally biased region" description="Basic and acidic residues" evidence="8">
    <location>
        <begin position="371"/>
        <end position="397"/>
    </location>
</feature>
<feature type="compositionally biased region" description="Basic and acidic residues" evidence="8">
    <location>
        <begin position="430"/>
        <end position="439"/>
    </location>
</feature>
<feature type="compositionally biased region" description="Low complexity" evidence="8">
    <location>
        <begin position="399"/>
        <end position="410"/>
    </location>
</feature>
<dbReference type="InterPro" id="IPR050394">
    <property type="entry name" value="Homeobox_NK-like"/>
</dbReference>
<dbReference type="OrthoDB" id="5860767at2759"/>
<evidence type="ECO:0000313" key="10">
    <source>
        <dbReference type="EMBL" id="PAV68856.1"/>
    </source>
</evidence>
<feature type="region of interest" description="Disordered" evidence="8">
    <location>
        <begin position="1"/>
        <end position="53"/>
    </location>
</feature>
<accession>A0A2A2K4E4</accession>
<dbReference type="PROSITE" id="PS50071">
    <property type="entry name" value="HOMEOBOX_2"/>
    <property type="match status" value="1"/>
</dbReference>
<comment type="caution">
    <text evidence="10">The sequence shown here is derived from an EMBL/GenBank/DDBJ whole genome shotgun (WGS) entry which is preliminary data.</text>
</comment>
<keyword evidence="7" id="KW-0175">Coiled coil</keyword>
<evidence type="ECO:0000256" key="3">
    <source>
        <dbReference type="ARBA" id="ARBA00023155"/>
    </source>
</evidence>
<evidence type="ECO:0000256" key="8">
    <source>
        <dbReference type="SAM" id="MobiDB-lite"/>
    </source>
</evidence>
<dbReference type="Gene3D" id="1.10.10.60">
    <property type="entry name" value="Homeodomain-like"/>
    <property type="match status" value="1"/>
</dbReference>
<feature type="compositionally biased region" description="Polar residues" evidence="8">
    <location>
        <begin position="17"/>
        <end position="45"/>
    </location>
</feature>
<dbReference type="GO" id="GO:0030154">
    <property type="term" value="P:cell differentiation"/>
    <property type="evidence" value="ECO:0007669"/>
    <property type="project" value="TreeGrafter"/>
</dbReference>
<dbReference type="PANTHER" id="PTHR24340:SF70">
    <property type="entry name" value="NK7.1, ISOFORM A"/>
    <property type="match status" value="1"/>
</dbReference>
<dbReference type="GO" id="GO:0000978">
    <property type="term" value="F:RNA polymerase II cis-regulatory region sequence-specific DNA binding"/>
    <property type="evidence" value="ECO:0007669"/>
    <property type="project" value="TreeGrafter"/>
</dbReference>
<dbReference type="InterPro" id="IPR001356">
    <property type="entry name" value="HD"/>
</dbReference>
<dbReference type="SUPFAM" id="SSF46689">
    <property type="entry name" value="Homeodomain-like"/>
    <property type="match status" value="1"/>
</dbReference>
<dbReference type="SMART" id="SM00389">
    <property type="entry name" value="HOX"/>
    <property type="match status" value="1"/>
</dbReference>
<evidence type="ECO:0000256" key="7">
    <source>
        <dbReference type="SAM" id="Coils"/>
    </source>
</evidence>
<dbReference type="GO" id="GO:0005634">
    <property type="term" value="C:nucleus"/>
    <property type="evidence" value="ECO:0007669"/>
    <property type="project" value="UniProtKB-SubCell"/>
</dbReference>
<keyword evidence="3 5" id="KW-0371">Homeobox</keyword>
<feature type="domain" description="Homeobox" evidence="9">
    <location>
        <begin position="46"/>
        <end position="106"/>
    </location>
</feature>
<keyword evidence="11" id="KW-1185">Reference proteome</keyword>
<evidence type="ECO:0000256" key="2">
    <source>
        <dbReference type="ARBA" id="ARBA00023125"/>
    </source>
</evidence>
<dbReference type="InterPro" id="IPR020479">
    <property type="entry name" value="HD_metazoa"/>
</dbReference>
<feature type="compositionally biased region" description="Basic and acidic residues" evidence="8">
    <location>
        <begin position="1"/>
        <end position="15"/>
    </location>
</feature>
<sequence length="797" mass="89780">MHAEQQQKQEHERKSSGIKQSQTTFFRRTTPKVTSTVPSEPYNSAQKKKKARTTFSGRQVYELEKQFEAKKYLSSAERSELAKKLGVTETQVKIWLQNRRTKHKKTVSESQSNSISDWIYWIMSPLNKAQNPLPELCFEKQWLQQVQEALSEEFDGIECSIGPGPVLSQAPFSLSFSHLGRGVTYVPDLSCIDGFDSNGFHKIPLGKNSALFTDGLSGCCLELALGRGRDWKTPLIQLFDRLYPNKWAFFVTELEHSQPTYHVLSCHGPPVSSQRREDTPDSTQSSQVSSPTASVSESTNFTLWLVPVSRIFAVPPPPKKVRIVKKIIKKKSPTNAEGAAETNGTNGATTNGTTTNGTTKEKKIVTRVVKKPVEKKESPVKEMKEPKEPTPEMDKSKNSSGSTIAAGSSSNLDQLSANGKMHNGHSDWTINEKSEKIDKSDDENSIAELRKKLLSSTSSNKLEERFLVNGEPRRLGLSSLTNGFTNGSGNSLNGLLGGLSSSSLSGIRPSHSHSRVSVTPDKRLDPIYEGKGRKERSISPVKTHTQQIVCRVSHPSTSNIPVLALQMIFQKCFNYEQLGRLREVHPHWDELAGQLLNGGYYKVLERSDKLLMQLQRKLPSDPSLSYPTSVLTNIQVHILNPVDTMRAVIDEGVCCFPYGMILDKTFLLLDQIQLLLMGGEYPKINWEPVALLAKKAALHYRQYLEKVMEERMGENFRLKAAQRIIRLDSFMVETNIKALEKETFKAKDELRYELEQLKEQNTQLRRDNRTLKQEQMKLETRVEVLEGKFKTLARLLS</sequence>